<feature type="coiled-coil region" evidence="3">
    <location>
        <begin position="242"/>
        <end position="303"/>
    </location>
</feature>
<dbReference type="SUPFAM" id="SSF53335">
    <property type="entry name" value="S-adenosyl-L-methionine-dependent methyltransferases"/>
    <property type="match status" value="1"/>
</dbReference>
<evidence type="ECO:0000313" key="5">
    <source>
        <dbReference type="EMBL" id="TFB74356.1"/>
    </source>
</evidence>
<dbReference type="Pfam" id="PF13578">
    <property type="entry name" value="Methyltransf_24"/>
    <property type="match status" value="1"/>
</dbReference>
<keyword evidence="2 5" id="KW-0808">Transferase</keyword>
<evidence type="ECO:0000256" key="2">
    <source>
        <dbReference type="ARBA" id="ARBA00022679"/>
    </source>
</evidence>
<dbReference type="EMBL" id="SOEY01000012">
    <property type="protein sequence ID" value="TFB74356.1"/>
    <property type="molecule type" value="Genomic_DNA"/>
</dbReference>
<evidence type="ECO:0000313" key="6">
    <source>
        <dbReference type="Proteomes" id="UP000298173"/>
    </source>
</evidence>
<proteinExistence type="predicted"/>
<feature type="compositionally biased region" description="Polar residues" evidence="4">
    <location>
        <begin position="14"/>
        <end position="23"/>
    </location>
</feature>
<comment type="caution">
    <text evidence="5">The sequence shown here is derived from an EMBL/GenBank/DDBJ whole genome shotgun (WGS) entry which is preliminary data.</text>
</comment>
<protein>
    <submittedName>
        <fullName evidence="5">Class I SAM-dependent methyltransferase</fullName>
    </submittedName>
</protein>
<dbReference type="GO" id="GO:0008168">
    <property type="term" value="F:methyltransferase activity"/>
    <property type="evidence" value="ECO:0007669"/>
    <property type="project" value="UniProtKB-KW"/>
</dbReference>
<dbReference type="AlphaFoldDB" id="A0A4R8V030"/>
<keyword evidence="6" id="KW-1185">Reference proteome</keyword>
<evidence type="ECO:0000256" key="4">
    <source>
        <dbReference type="SAM" id="MobiDB-lite"/>
    </source>
</evidence>
<dbReference type="InterPro" id="IPR029063">
    <property type="entry name" value="SAM-dependent_MTases_sf"/>
</dbReference>
<dbReference type="GO" id="GO:0071770">
    <property type="term" value="P:DIM/DIP cell wall layer assembly"/>
    <property type="evidence" value="ECO:0007669"/>
    <property type="project" value="TreeGrafter"/>
</dbReference>
<evidence type="ECO:0000256" key="3">
    <source>
        <dbReference type="SAM" id="Coils"/>
    </source>
</evidence>
<dbReference type="PANTHER" id="PTHR40048:SF1">
    <property type="entry name" value="RHAMNOSYL O-METHYLTRANSFERASE"/>
    <property type="match status" value="1"/>
</dbReference>
<organism evidence="5 6">
    <name type="scientific">Cryobacterium glaciale</name>
    <dbReference type="NCBI Taxonomy" id="1259145"/>
    <lineage>
        <taxon>Bacteria</taxon>
        <taxon>Bacillati</taxon>
        <taxon>Actinomycetota</taxon>
        <taxon>Actinomycetes</taxon>
        <taxon>Micrococcales</taxon>
        <taxon>Microbacteriaceae</taxon>
        <taxon>Cryobacterium</taxon>
    </lineage>
</organism>
<gene>
    <name evidence="5" type="ORF">E3O06_07115</name>
</gene>
<reference evidence="5 6" key="1">
    <citation type="submission" date="2019-03" db="EMBL/GenBank/DDBJ databases">
        <title>Genomics of glacier-inhabiting Cryobacterium strains.</title>
        <authorList>
            <person name="Liu Q."/>
            <person name="Xin Y.-H."/>
        </authorList>
    </citation>
    <scope>NUCLEOTIDE SEQUENCE [LARGE SCALE GENOMIC DNA]</scope>
    <source>
        <strain evidence="5 6">HLT2-23</strain>
    </source>
</reference>
<dbReference type="GO" id="GO:0005886">
    <property type="term" value="C:plasma membrane"/>
    <property type="evidence" value="ECO:0007669"/>
    <property type="project" value="TreeGrafter"/>
</dbReference>
<keyword evidence="1 5" id="KW-0489">Methyltransferase</keyword>
<dbReference type="Proteomes" id="UP000298173">
    <property type="component" value="Unassembled WGS sequence"/>
</dbReference>
<feature type="compositionally biased region" description="Basic and acidic residues" evidence="4">
    <location>
        <begin position="1"/>
        <end position="13"/>
    </location>
</feature>
<evidence type="ECO:0000256" key="1">
    <source>
        <dbReference type="ARBA" id="ARBA00022603"/>
    </source>
</evidence>
<name>A0A4R8V030_9MICO</name>
<dbReference type="PANTHER" id="PTHR40048">
    <property type="entry name" value="RHAMNOSYL O-METHYLTRANSFERASE"/>
    <property type="match status" value="1"/>
</dbReference>
<dbReference type="OrthoDB" id="6075445at2"/>
<sequence length="328" mass="36459">MIANDARETHVNDSADTTRATPSSEPWLAASSYWKPAHITISAWLGHAPFAFWLVDALRPRSIVELGTHFGFSYFVFCEAAVRLGLDTKAYALDTWHGDDQAGLYGEEVFDSVNAINNSEYSSFSTLLRGYFDDSLSSIADGSVDLLHIDGRHGFEDVTHDFTAWLPKLSNRGVVIFHDIAEHQEGFGVWRFWASVKEQYPAFEFEHSHGLGVLGVGQDLPQKIQAFFAAGVQSPEPVRAVYKRLGLEIEDLAELHNRAQQAEILAIKVAASDAALRQVQSELREARTRVESAEADGMGLRQQLLAVHSSTSWAVTRPFRAIRARLKS</sequence>
<keyword evidence="3" id="KW-0175">Coiled coil</keyword>
<feature type="region of interest" description="Disordered" evidence="4">
    <location>
        <begin position="1"/>
        <end position="23"/>
    </location>
</feature>
<dbReference type="GO" id="GO:0032259">
    <property type="term" value="P:methylation"/>
    <property type="evidence" value="ECO:0007669"/>
    <property type="project" value="UniProtKB-KW"/>
</dbReference>
<accession>A0A4R8V030</accession>
<dbReference type="Gene3D" id="3.40.50.150">
    <property type="entry name" value="Vaccinia Virus protein VP39"/>
    <property type="match status" value="1"/>
</dbReference>